<evidence type="ECO:0000256" key="1">
    <source>
        <dbReference type="SAM" id="Phobius"/>
    </source>
</evidence>
<feature type="transmembrane region" description="Helical" evidence="1">
    <location>
        <begin position="72"/>
        <end position="91"/>
    </location>
</feature>
<accession>A0ABQ3C4B7</accession>
<protein>
    <submittedName>
        <fullName evidence="2">Uncharacterized protein</fullName>
    </submittedName>
</protein>
<keyword evidence="3" id="KW-1185">Reference proteome</keyword>
<evidence type="ECO:0000313" key="3">
    <source>
        <dbReference type="Proteomes" id="UP000643403"/>
    </source>
</evidence>
<name>A0ABQ3C4B7_9GAMM</name>
<keyword evidence="1" id="KW-0812">Transmembrane</keyword>
<evidence type="ECO:0000313" key="2">
    <source>
        <dbReference type="EMBL" id="GGZ65096.1"/>
    </source>
</evidence>
<keyword evidence="1" id="KW-1133">Transmembrane helix</keyword>
<comment type="caution">
    <text evidence="2">The sequence shown here is derived from an EMBL/GenBank/DDBJ whole genome shotgun (WGS) entry which is preliminary data.</text>
</comment>
<organism evidence="2 3">
    <name type="scientific">Cognatilysobacter xinjiangensis</name>
    <dbReference type="NCBI Taxonomy" id="546892"/>
    <lineage>
        <taxon>Bacteria</taxon>
        <taxon>Pseudomonadati</taxon>
        <taxon>Pseudomonadota</taxon>
        <taxon>Gammaproteobacteria</taxon>
        <taxon>Lysobacterales</taxon>
        <taxon>Lysobacteraceae</taxon>
        <taxon>Cognatilysobacter</taxon>
    </lineage>
</organism>
<proteinExistence type="predicted"/>
<sequence>MTLRLRERRIDIVTHADRPSIPMHQTPAPPPSRPGRANASRFGRRLLASCISAAVLPALLVLLDLNGVGSQTLYWTATALSLALLCAWPLAASRARVGVGRSAALAVAILTLLMLSFFVGSAITTVGVHAWLPRTPGASS</sequence>
<gene>
    <name evidence="2" type="ORF">GCM10008101_18580</name>
</gene>
<dbReference type="EMBL" id="BMXY01000002">
    <property type="protein sequence ID" value="GGZ65096.1"/>
    <property type="molecule type" value="Genomic_DNA"/>
</dbReference>
<dbReference type="Proteomes" id="UP000643403">
    <property type="component" value="Unassembled WGS sequence"/>
</dbReference>
<reference evidence="3" key="1">
    <citation type="journal article" date="2019" name="Int. J. Syst. Evol. Microbiol.">
        <title>The Global Catalogue of Microorganisms (GCM) 10K type strain sequencing project: providing services to taxonomists for standard genome sequencing and annotation.</title>
        <authorList>
            <consortium name="The Broad Institute Genomics Platform"/>
            <consortium name="The Broad Institute Genome Sequencing Center for Infectious Disease"/>
            <person name="Wu L."/>
            <person name="Ma J."/>
        </authorList>
    </citation>
    <scope>NUCLEOTIDE SEQUENCE [LARGE SCALE GENOMIC DNA]</scope>
    <source>
        <strain evidence="3">KCTC 22558</strain>
    </source>
</reference>
<feature type="transmembrane region" description="Helical" evidence="1">
    <location>
        <begin position="46"/>
        <end position="66"/>
    </location>
</feature>
<feature type="transmembrane region" description="Helical" evidence="1">
    <location>
        <begin position="103"/>
        <end position="132"/>
    </location>
</feature>
<keyword evidence="1" id="KW-0472">Membrane</keyword>